<comment type="similarity">
    <text evidence="1">Belongs to the SHQ1 family.</text>
</comment>
<evidence type="ECO:0000313" key="3">
    <source>
        <dbReference type="EMBL" id="RKP21716.1"/>
    </source>
</evidence>
<sequence length="447" mass="51993">MLTPKFELSQTADELELALECKSIKTLEIQIHINGKDLKVFAMPYYLHLIFPGEIQKEGAQITPFDEETGIIGMKFLKNVSGEDFGDLRDIKAIEIDINLLNEVNEEEVTEEPTDLNNDEPLNLNKDECVEGNRPLRECNFQLGIRSNDLPNKKRLYGFDKKYSGILGDSSSKNEIIEFSDPENISLEEKREIQRKNEDEQFDPNYYIADQFNPRIEELLSFQSSFDEFHKILSEDKNAKISDVILFSNEEKELLNDPQMRTCKFFKLSIIVENTNVEYVLYGLVDILYAFLYELRVTEEDFNVESTWTITKISSTISCLSEFKCLKDVLVSCYRRSLTYPLYRNWDLCNQVLKDLQKLLNLGKRGVLKALIKAKTLFEGDELRFLVNELFLDDYCAWVLKSCTEKSILNISNSLRQQIITKQDVLFPLEEFDQIARETDPSEFICY</sequence>
<dbReference type="PROSITE" id="PS51203">
    <property type="entry name" value="CS"/>
    <property type="match status" value="1"/>
</dbReference>
<dbReference type="Pfam" id="PF04925">
    <property type="entry name" value="SHQ1"/>
    <property type="match status" value="1"/>
</dbReference>
<dbReference type="PANTHER" id="PTHR12967:SF0">
    <property type="entry name" value="PROTEIN SHQ1 HOMOLOG"/>
    <property type="match status" value="1"/>
</dbReference>
<dbReference type="InterPro" id="IPR007052">
    <property type="entry name" value="CS_dom"/>
</dbReference>
<evidence type="ECO:0000256" key="1">
    <source>
        <dbReference type="ARBA" id="ARBA00005607"/>
    </source>
</evidence>
<dbReference type="InterPro" id="IPR008978">
    <property type="entry name" value="HSP20-like_chaperone"/>
</dbReference>
<dbReference type="GO" id="GO:0005737">
    <property type="term" value="C:cytoplasm"/>
    <property type="evidence" value="ECO:0007669"/>
    <property type="project" value="TreeGrafter"/>
</dbReference>
<proteinExistence type="inferred from homology"/>
<evidence type="ECO:0000259" key="2">
    <source>
        <dbReference type="PROSITE" id="PS51203"/>
    </source>
</evidence>
<evidence type="ECO:0000313" key="4">
    <source>
        <dbReference type="Proteomes" id="UP000281549"/>
    </source>
</evidence>
<dbReference type="Proteomes" id="UP000281549">
    <property type="component" value="Unassembled WGS sequence"/>
</dbReference>
<gene>
    <name evidence="3" type="ORF">ROZALSC1DRAFT_26893</name>
</gene>
<dbReference type="GO" id="GO:0000493">
    <property type="term" value="P:box H/ACA snoRNP assembly"/>
    <property type="evidence" value="ECO:0007669"/>
    <property type="project" value="InterPro"/>
</dbReference>
<organism evidence="3 4">
    <name type="scientific">Rozella allomycis (strain CSF55)</name>
    <dbReference type="NCBI Taxonomy" id="988480"/>
    <lineage>
        <taxon>Eukaryota</taxon>
        <taxon>Fungi</taxon>
        <taxon>Fungi incertae sedis</taxon>
        <taxon>Cryptomycota</taxon>
        <taxon>Cryptomycota incertae sedis</taxon>
        <taxon>Rozella</taxon>
    </lineage>
</organism>
<dbReference type="AlphaFoldDB" id="A0A4P9YPK7"/>
<feature type="domain" description="CS" evidence="2">
    <location>
        <begin position="1"/>
        <end position="89"/>
    </location>
</feature>
<dbReference type="Gene3D" id="2.60.40.790">
    <property type="match status" value="1"/>
</dbReference>
<reference evidence="4" key="1">
    <citation type="journal article" date="2018" name="Nat. Microbiol.">
        <title>Leveraging single-cell genomics to expand the fungal tree of life.</title>
        <authorList>
            <person name="Ahrendt S.R."/>
            <person name="Quandt C.A."/>
            <person name="Ciobanu D."/>
            <person name="Clum A."/>
            <person name="Salamov A."/>
            <person name="Andreopoulos B."/>
            <person name="Cheng J.F."/>
            <person name="Woyke T."/>
            <person name="Pelin A."/>
            <person name="Henrissat B."/>
            <person name="Reynolds N.K."/>
            <person name="Benny G.L."/>
            <person name="Smith M.E."/>
            <person name="James T.Y."/>
            <person name="Grigoriev I.V."/>
        </authorList>
    </citation>
    <scope>NUCLEOTIDE SEQUENCE [LARGE SCALE GENOMIC DNA]</scope>
    <source>
        <strain evidence="4">CSF55</strain>
    </source>
</reference>
<dbReference type="InterPro" id="IPR039742">
    <property type="entry name" value="Shq1"/>
</dbReference>
<name>A0A4P9YPK7_ROZAC</name>
<dbReference type="InterPro" id="IPR048696">
    <property type="entry name" value="SHQ1-like_CS"/>
</dbReference>
<dbReference type="GO" id="GO:0051082">
    <property type="term" value="F:unfolded protein binding"/>
    <property type="evidence" value="ECO:0007669"/>
    <property type="project" value="TreeGrafter"/>
</dbReference>
<dbReference type="InterPro" id="IPR007009">
    <property type="entry name" value="Shq1_C"/>
</dbReference>
<dbReference type="PANTHER" id="PTHR12967">
    <property type="entry name" value="PROTEIN SHQ1 HOMOLOG"/>
    <property type="match status" value="1"/>
</dbReference>
<dbReference type="Pfam" id="PF21413">
    <property type="entry name" value="SHQ1-like_CS"/>
    <property type="match status" value="1"/>
</dbReference>
<protein>
    <submittedName>
        <fullName evidence="3">SHQ1-domain-containing protein</fullName>
    </submittedName>
</protein>
<accession>A0A4P9YPK7</accession>
<dbReference type="GO" id="GO:0005654">
    <property type="term" value="C:nucleoplasm"/>
    <property type="evidence" value="ECO:0007669"/>
    <property type="project" value="TreeGrafter"/>
</dbReference>
<dbReference type="EMBL" id="ML004934">
    <property type="protein sequence ID" value="RKP21716.1"/>
    <property type="molecule type" value="Genomic_DNA"/>
</dbReference>